<dbReference type="InterPro" id="IPR036156">
    <property type="entry name" value="Beta-gal/glucu_dom_sf"/>
</dbReference>
<feature type="domain" description="Glycoside hydrolase family 2 catalytic" evidence="11">
    <location>
        <begin position="350"/>
        <end position="443"/>
    </location>
</feature>
<comment type="catalytic activity">
    <reaction evidence="1">
        <text>Hydrolysis of terminal, non-reducing beta-D-mannose residues in beta-D-mannosides.</text>
        <dbReference type="EC" id="3.2.1.25"/>
    </reaction>
</comment>
<evidence type="ECO:0000259" key="11">
    <source>
        <dbReference type="Pfam" id="PF02836"/>
    </source>
</evidence>
<dbReference type="SUPFAM" id="SSF49303">
    <property type="entry name" value="beta-Galactosidase/glucuronidase domain"/>
    <property type="match status" value="2"/>
</dbReference>
<evidence type="ECO:0000256" key="6">
    <source>
        <dbReference type="ARBA" id="ARBA00023295"/>
    </source>
</evidence>
<feature type="domain" description="Mannosidase Ig/CBM-like" evidence="12">
    <location>
        <begin position="665"/>
        <end position="746"/>
    </location>
</feature>
<dbReference type="Gene3D" id="3.20.20.80">
    <property type="entry name" value="Glycosidases"/>
    <property type="match status" value="1"/>
</dbReference>
<evidence type="ECO:0000256" key="8">
    <source>
        <dbReference type="ARBA" id="ARBA00041069"/>
    </source>
</evidence>
<evidence type="ECO:0000256" key="9">
    <source>
        <dbReference type="ARBA" id="ARBA00041614"/>
    </source>
</evidence>
<dbReference type="Pfam" id="PF02836">
    <property type="entry name" value="Glyco_hydro_2_C"/>
    <property type="match status" value="1"/>
</dbReference>
<evidence type="ECO:0000256" key="1">
    <source>
        <dbReference type="ARBA" id="ARBA00000829"/>
    </source>
</evidence>
<dbReference type="InterPro" id="IPR050887">
    <property type="entry name" value="Beta-mannosidase_GH2"/>
</dbReference>
<dbReference type="Gene3D" id="2.60.40.10">
    <property type="entry name" value="Immunoglobulins"/>
    <property type="match status" value="2"/>
</dbReference>
<dbReference type="Proteomes" id="UP001169719">
    <property type="component" value="Unassembled WGS sequence"/>
</dbReference>
<evidence type="ECO:0000259" key="13">
    <source>
        <dbReference type="Pfam" id="PF22666"/>
    </source>
</evidence>
<evidence type="ECO:0000313" key="14">
    <source>
        <dbReference type="EMBL" id="MDN2483021.1"/>
    </source>
</evidence>
<keyword evidence="4" id="KW-0732">Signal</keyword>
<dbReference type="InterPro" id="IPR017853">
    <property type="entry name" value="GH"/>
</dbReference>
<dbReference type="InterPro" id="IPR041447">
    <property type="entry name" value="Mannosidase_ig"/>
</dbReference>
<dbReference type="Pfam" id="PF22666">
    <property type="entry name" value="Glyco_hydro_2_N2"/>
    <property type="match status" value="1"/>
</dbReference>
<dbReference type="Pfam" id="PF17786">
    <property type="entry name" value="Mannosidase_ig"/>
    <property type="match status" value="1"/>
</dbReference>
<dbReference type="InterPro" id="IPR006103">
    <property type="entry name" value="Glyco_hydro_2_cat"/>
</dbReference>
<accession>A0ABT7Y4Q8</accession>
<keyword evidence="5 14" id="KW-0378">Hydrolase</keyword>
<dbReference type="InterPro" id="IPR006102">
    <property type="entry name" value="Ig-like_GH2"/>
</dbReference>
<dbReference type="SUPFAM" id="SSF49785">
    <property type="entry name" value="Galactose-binding domain-like"/>
    <property type="match status" value="1"/>
</dbReference>
<evidence type="ECO:0000259" key="12">
    <source>
        <dbReference type="Pfam" id="PF17786"/>
    </source>
</evidence>
<comment type="similarity">
    <text evidence="7">Belongs to the glycosyl hydrolase 2 family. Beta-mannosidase B subfamily.</text>
</comment>
<dbReference type="InterPro" id="IPR013783">
    <property type="entry name" value="Ig-like_fold"/>
</dbReference>
<dbReference type="PANTHER" id="PTHR43730:SF1">
    <property type="entry name" value="BETA-MANNOSIDASE"/>
    <property type="match status" value="1"/>
</dbReference>
<reference evidence="14" key="1">
    <citation type="submission" date="2024-05" db="EMBL/GenBank/DDBJ databases">
        <title>Genome Sequences of Four Agar- Degrading Marine Bacteria.</title>
        <authorList>
            <person name="Phillips E.K."/>
            <person name="Shaffer J.C."/>
            <person name="Henson M.W."/>
            <person name="Temperton B."/>
            <person name="Thrash C.J."/>
            <person name="Martin M.O."/>
        </authorList>
    </citation>
    <scope>NUCLEOTIDE SEQUENCE</scope>
    <source>
        <strain evidence="14">EKP203</strain>
    </source>
</reference>
<dbReference type="GO" id="GO:0016787">
    <property type="term" value="F:hydrolase activity"/>
    <property type="evidence" value="ECO:0007669"/>
    <property type="project" value="UniProtKB-KW"/>
</dbReference>
<evidence type="ECO:0000259" key="10">
    <source>
        <dbReference type="Pfam" id="PF00703"/>
    </source>
</evidence>
<evidence type="ECO:0000256" key="5">
    <source>
        <dbReference type="ARBA" id="ARBA00022801"/>
    </source>
</evidence>
<organism evidence="14 15">
    <name type="scientific">Vibrio agarivorans</name>
    <dbReference type="NCBI Taxonomy" id="153622"/>
    <lineage>
        <taxon>Bacteria</taxon>
        <taxon>Pseudomonadati</taxon>
        <taxon>Pseudomonadota</taxon>
        <taxon>Gammaproteobacteria</taxon>
        <taxon>Vibrionales</taxon>
        <taxon>Vibrionaceae</taxon>
        <taxon>Vibrio</taxon>
    </lineage>
</organism>
<dbReference type="EC" id="3.2.1.25" evidence="3"/>
<dbReference type="InterPro" id="IPR008979">
    <property type="entry name" value="Galactose-bd-like_sf"/>
</dbReference>
<name>A0ABT7Y4Q8_9VIBR</name>
<proteinExistence type="inferred from homology"/>
<sequence length="789" mass="90291">MSRIELDLSGHRWQMERMRPGQGVIEELHLLPAEYQGTHFSWNFAKVPGDVYSDLHRANEIDDPYFGRNMHRAKWAAEYEWWYCRRFALPKEMQGKTISILFEGVDYSCEVWLNGHYLGSHEGMFSQFEFDITNAANFADWRDGSNMLMVKLNPPPKNYRNCGGKKANFSGDYFSGLVPFGIWRPVKIIATNNVKIDTLRSDVQVQQDDCATLTVNAELNSNNDSEKPVTLTALLTPKNCEGQSYSYEANVVLQPGRSDVEFTIQADNANLWWPWDMGNPNLYTLNVSLHDEQGSLDSQSESIGLREVKMDFNPGYTRDDAEYPWTFLINGKRHFLRSACWGGQPSFLYGQNSDEKYQHRLAMVKEANINNLRIFGWHPPEIPEFYRLCDELGITVWTNFTLATQAYPSDEAFINGVLHECRETVKQRRNHASNIFWMGGEEVFFSGAHEESGNKALMEKIGECVAELTNVPYGLASPLSSESAQNMGFKAHESIHANEHYYQGGSEFMEEYYPALDCCIIPELTAASAPSIESLRKFIPENELWPMGPSWAYHWADIDILKNLNFEVFDDYKMGSLEEFVEATQIAQGTVIQFALETYRRRKPKMSGVALCHFITHVPDIKWGVVDFYGKKKISFDYLKRTYQPLLPSLEFSKRRWNAGSQFSAQLWTVNDYQRDINNLSLQWKICTAEHDVAASGQETVDSLADSSIEVGSISWLIPQGLEETFIVKLTLTDQSGSVLADNEYTLLIGDQAKAKEQSLAYLAEAKARLEKHGHCVYRYWPEMWDSKD</sequence>
<dbReference type="SUPFAM" id="SSF51445">
    <property type="entry name" value="(Trans)glycosidases"/>
    <property type="match status" value="1"/>
</dbReference>
<gene>
    <name evidence="14" type="ORF">QWJ08_16890</name>
</gene>
<evidence type="ECO:0000313" key="15">
    <source>
        <dbReference type="Proteomes" id="UP001169719"/>
    </source>
</evidence>
<dbReference type="Gene3D" id="2.60.120.260">
    <property type="entry name" value="Galactose-binding domain-like"/>
    <property type="match status" value="1"/>
</dbReference>
<evidence type="ECO:0000256" key="7">
    <source>
        <dbReference type="ARBA" id="ARBA00038429"/>
    </source>
</evidence>
<keyword evidence="6" id="KW-0326">Glycosidase</keyword>
<feature type="domain" description="Beta-mannosidase-like galactose-binding" evidence="13">
    <location>
        <begin position="42"/>
        <end position="161"/>
    </location>
</feature>
<evidence type="ECO:0000256" key="3">
    <source>
        <dbReference type="ARBA" id="ARBA00012754"/>
    </source>
</evidence>
<comment type="pathway">
    <text evidence="2">Glycan metabolism; N-glycan degradation.</text>
</comment>
<dbReference type="EMBL" id="JAUEOZ010000002">
    <property type="protein sequence ID" value="MDN2483021.1"/>
    <property type="molecule type" value="Genomic_DNA"/>
</dbReference>
<dbReference type="RefSeq" id="WP_289963073.1">
    <property type="nucleotide sequence ID" value="NZ_JAUEOZ010000002.1"/>
</dbReference>
<comment type="caution">
    <text evidence="14">The sequence shown here is derived from an EMBL/GenBank/DDBJ whole genome shotgun (WGS) entry which is preliminary data.</text>
</comment>
<keyword evidence="15" id="KW-1185">Reference proteome</keyword>
<protein>
    <recommendedName>
        <fullName evidence="8">Beta-mannosidase B</fullName>
        <ecNumber evidence="3">3.2.1.25</ecNumber>
    </recommendedName>
    <alternativeName>
        <fullName evidence="9">Mannanase B</fullName>
    </alternativeName>
</protein>
<dbReference type="Pfam" id="PF00703">
    <property type="entry name" value="Glyco_hydro_2"/>
    <property type="match status" value="1"/>
</dbReference>
<evidence type="ECO:0000256" key="4">
    <source>
        <dbReference type="ARBA" id="ARBA00022729"/>
    </source>
</evidence>
<feature type="domain" description="Glycoside hydrolase family 2 immunoglobulin-like beta-sandwich" evidence="10">
    <location>
        <begin position="196"/>
        <end position="306"/>
    </location>
</feature>
<dbReference type="PANTHER" id="PTHR43730">
    <property type="entry name" value="BETA-MANNOSIDASE"/>
    <property type="match status" value="1"/>
</dbReference>
<dbReference type="InterPro" id="IPR054593">
    <property type="entry name" value="Beta-mannosidase-like_N2"/>
</dbReference>
<evidence type="ECO:0000256" key="2">
    <source>
        <dbReference type="ARBA" id="ARBA00004740"/>
    </source>
</evidence>